<evidence type="ECO:0000256" key="6">
    <source>
        <dbReference type="SAM" id="Phobius"/>
    </source>
</evidence>
<dbReference type="Proteomes" id="UP000052943">
    <property type="component" value="Unassembled WGS sequence"/>
</dbReference>
<evidence type="ECO:0000256" key="3">
    <source>
        <dbReference type="ARBA" id="ARBA00022692"/>
    </source>
</evidence>
<feature type="transmembrane region" description="Helical" evidence="6">
    <location>
        <begin position="691"/>
        <end position="714"/>
    </location>
</feature>
<dbReference type="PANTHER" id="PTHR23504:SF1">
    <property type="entry name" value="GH21943P-RELATED"/>
    <property type="match status" value="1"/>
</dbReference>
<sequence length="859" mass="93111">MENTTTSATTPCKPQRRRGISCKFSAIVGLQFLTEAAFGFMSPIIYILMTEACVDGSRQAAWLSSCGLYEVLRIVDLQSLFSAMGSVCNFILAPMLGQASDVYGRKPFLVLSQLARVCTPFSVMYFMQPDGSITPYFVLRLIDYGFGTAGVMSASVADIVVPENRAAAFGILFASQSVGYCMTAFIAPFFSRDHILQIAAGLFVSRVIWALVILPETLPVRTTLNKTRWVMESPISSISILFRNQLFMRLTCLIALTSFVMSGTFQIQSFYLNTIVGFNVKDFGNLMLLGGLLLKPLVGCFKEKGVIIIAMIATFVRTVGFAGTAFYPDKWVVYASSVPGSLGDLSFPAISALKSINVSEKEQGRLQGAIYGARSVLDALGPIIFSSLYAAMTRESLWSQALPFVVASFIYFVGIGVALSLPVGKTSPSSKIAAAPEPLPSPTCGESPSSSAFYFETDDDDVETEEDDEIAYAGVLNQILRLGVPFSVMYFMQPDGSITPYFVLRLVDSGFGVAGVMSAAVADVVAPEDRAAAFGVLFASLSEHILQIAAALFVLRVVWAVFLLPETLPIRTHTSKTRWVVENPVSSMAILFRDQLFMRLTCLIALTAFVMNGVFQIQSFFLNTIVGFDVKDFGNLMLVGGILALLGQVLLLKPLVSCVKEKGVIVIALVASTIGTCGFVAIAYYPRKWLVYALTIVGCISDLSFPAISALKSINASEKEQGRLQGAIYGARSIFEALGPVIFSSLYASMTRQSVWSQALPFAVASIIYFIGIGVAISLPAGKNHLPSKNVANSAPLLSPTYGESLMSMYFETDDDDDELEDDDYDRVAYATKANMDDEDFLAEPLLNTAAAKHVHFNV</sequence>
<dbReference type="InterPro" id="IPR001958">
    <property type="entry name" value="Tet-R_TetA/multi-R_MdtG-like"/>
</dbReference>
<organism evidence="7 8">
    <name type="scientific">Phytophthora nicotianae</name>
    <name type="common">Potato buckeye rot agent</name>
    <name type="synonym">Phytophthora parasitica</name>
    <dbReference type="NCBI Taxonomy" id="4792"/>
    <lineage>
        <taxon>Eukaryota</taxon>
        <taxon>Sar</taxon>
        <taxon>Stramenopiles</taxon>
        <taxon>Oomycota</taxon>
        <taxon>Peronosporomycetes</taxon>
        <taxon>Peronosporales</taxon>
        <taxon>Peronosporaceae</taxon>
        <taxon>Phytophthora</taxon>
    </lineage>
</organism>
<feature type="transmembrane region" description="Helical" evidence="6">
    <location>
        <begin position="664"/>
        <end position="685"/>
    </location>
</feature>
<dbReference type="InterPro" id="IPR036259">
    <property type="entry name" value="MFS_trans_sf"/>
</dbReference>
<feature type="transmembrane region" description="Helical" evidence="6">
    <location>
        <begin position="24"/>
        <end position="49"/>
    </location>
</feature>
<feature type="transmembrane region" description="Helical" evidence="6">
    <location>
        <begin position="596"/>
        <end position="621"/>
    </location>
</feature>
<dbReference type="EMBL" id="LNFO01004517">
    <property type="protein sequence ID" value="KUF80740.1"/>
    <property type="molecule type" value="Genomic_DNA"/>
</dbReference>
<dbReference type="OrthoDB" id="419616at2759"/>
<feature type="transmembrane region" description="Helical" evidence="6">
    <location>
        <begin position="195"/>
        <end position="214"/>
    </location>
</feature>
<evidence type="ECO:0000313" key="8">
    <source>
        <dbReference type="Proteomes" id="UP000052943"/>
    </source>
</evidence>
<feature type="transmembrane region" description="Helical" evidence="6">
    <location>
        <begin position="306"/>
        <end position="327"/>
    </location>
</feature>
<reference evidence="7 8" key="1">
    <citation type="submission" date="2015-11" db="EMBL/GenBank/DDBJ databases">
        <title>Genomes and virulence difference between two physiological races of Phytophthora nicotianae.</title>
        <authorList>
            <person name="Liu H."/>
            <person name="Ma X."/>
            <person name="Yu H."/>
            <person name="Fang D."/>
            <person name="Li Y."/>
            <person name="Wang X."/>
            <person name="Wang W."/>
            <person name="Dong Y."/>
            <person name="Xiao B."/>
        </authorList>
    </citation>
    <scope>NUCLEOTIDE SEQUENCE [LARGE SCALE GENOMIC DNA]</scope>
    <source>
        <strain evidence="8">race 0</strain>
    </source>
</reference>
<feature type="transmembrane region" description="Helical" evidence="6">
    <location>
        <begin position="401"/>
        <end position="421"/>
    </location>
</feature>
<comment type="subcellular location">
    <subcellularLocation>
        <location evidence="1">Membrane</location>
        <topology evidence="1">Multi-pass membrane protein</topology>
    </subcellularLocation>
</comment>
<evidence type="ECO:0000256" key="2">
    <source>
        <dbReference type="ARBA" id="ARBA00022448"/>
    </source>
</evidence>
<feature type="transmembrane region" description="Helical" evidence="6">
    <location>
        <begin position="633"/>
        <end position="652"/>
    </location>
</feature>
<proteinExistence type="predicted"/>
<comment type="caution">
    <text evidence="7">The sequence shown here is derived from an EMBL/GenBank/DDBJ whole genome shotgun (WGS) entry which is preliminary data.</text>
</comment>
<feature type="transmembrane region" description="Helical" evidence="6">
    <location>
        <begin position="166"/>
        <end position="189"/>
    </location>
</feature>
<gene>
    <name evidence="7" type="ORF">AM587_10016266</name>
</gene>
<accession>A0A0W8C9I1</accession>
<dbReference type="Pfam" id="PF07690">
    <property type="entry name" value="MFS_1"/>
    <property type="match status" value="2"/>
</dbReference>
<evidence type="ECO:0000313" key="7">
    <source>
        <dbReference type="EMBL" id="KUF80740.1"/>
    </source>
</evidence>
<keyword evidence="2" id="KW-0813">Transport</keyword>
<feature type="transmembrane region" description="Helical" evidence="6">
    <location>
        <begin position="503"/>
        <end position="525"/>
    </location>
</feature>
<dbReference type="PANTHER" id="PTHR23504">
    <property type="entry name" value="MAJOR FACILITATOR SUPERFAMILY DOMAIN-CONTAINING PROTEIN 10"/>
    <property type="match status" value="1"/>
</dbReference>
<keyword evidence="5 6" id="KW-0472">Membrane</keyword>
<evidence type="ECO:0000256" key="1">
    <source>
        <dbReference type="ARBA" id="ARBA00004141"/>
    </source>
</evidence>
<dbReference type="InterPro" id="IPR011701">
    <property type="entry name" value="MFS"/>
</dbReference>
<dbReference type="Gene3D" id="1.20.1250.20">
    <property type="entry name" value="MFS general substrate transporter like domains"/>
    <property type="match status" value="2"/>
</dbReference>
<name>A0A0W8C9I1_PHYNI</name>
<keyword evidence="3 6" id="KW-0812">Transmembrane</keyword>
<dbReference type="SUPFAM" id="SSF103473">
    <property type="entry name" value="MFS general substrate transporter"/>
    <property type="match status" value="2"/>
</dbReference>
<evidence type="ECO:0000256" key="4">
    <source>
        <dbReference type="ARBA" id="ARBA00022989"/>
    </source>
</evidence>
<feature type="transmembrane region" description="Helical" evidence="6">
    <location>
        <begin position="759"/>
        <end position="779"/>
    </location>
</feature>
<feature type="transmembrane region" description="Helical" evidence="6">
    <location>
        <begin position="246"/>
        <end position="265"/>
    </location>
</feature>
<dbReference type="PRINTS" id="PR01035">
    <property type="entry name" value="TCRTETA"/>
</dbReference>
<feature type="transmembrane region" description="Helical" evidence="6">
    <location>
        <begin position="545"/>
        <end position="564"/>
    </location>
</feature>
<keyword evidence="4 6" id="KW-1133">Transmembrane helix</keyword>
<dbReference type="AlphaFoldDB" id="A0A0W8C9I1"/>
<dbReference type="GO" id="GO:0022857">
    <property type="term" value="F:transmembrane transporter activity"/>
    <property type="evidence" value="ECO:0007669"/>
    <property type="project" value="InterPro"/>
</dbReference>
<feature type="transmembrane region" description="Helical" evidence="6">
    <location>
        <begin position="271"/>
        <end position="294"/>
    </location>
</feature>
<protein>
    <submittedName>
        <fullName evidence="7">Hippocampus abundant transcript 1 protein</fullName>
    </submittedName>
</protein>
<feature type="transmembrane region" description="Helical" evidence="6">
    <location>
        <begin position="133"/>
        <end position="154"/>
    </location>
</feature>
<evidence type="ECO:0000256" key="5">
    <source>
        <dbReference type="ARBA" id="ARBA00023136"/>
    </source>
</evidence>
<dbReference type="GO" id="GO:0016020">
    <property type="term" value="C:membrane"/>
    <property type="evidence" value="ECO:0007669"/>
    <property type="project" value="UniProtKB-SubCell"/>
</dbReference>
<feature type="transmembrane region" description="Helical" evidence="6">
    <location>
        <begin position="726"/>
        <end position="747"/>
    </location>
</feature>